<evidence type="ECO:0000313" key="2">
    <source>
        <dbReference type="Proteomes" id="UP000605846"/>
    </source>
</evidence>
<protein>
    <submittedName>
        <fullName evidence="1">Uncharacterized protein</fullName>
    </submittedName>
</protein>
<proteinExistence type="predicted"/>
<dbReference type="Proteomes" id="UP000605846">
    <property type="component" value="Unassembled WGS sequence"/>
</dbReference>
<sequence>MDVNEYIEDIDNNYTALIERMQALDTQVNESSEDIESDKSETEDNYINFPSEVLDEIKRAMENDNCK</sequence>
<dbReference type="EMBL" id="JABAYA010000577">
    <property type="protein sequence ID" value="KAF7720544.1"/>
    <property type="molecule type" value="Genomic_DNA"/>
</dbReference>
<name>A0A8H7EKU9_9FUNG</name>
<keyword evidence="2" id="KW-1185">Reference proteome</keyword>
<dbReference type="AlphaFoldDB" id="A0A8H7EKU9"/>
<organism evidence="1 2">
    <name type="scientific">Apophysomyces ossiformis</name>
    <dbReference type="NCBI Taxonomy" id="679940"/>
    <lineage>
        <taxon>Eukaryota</taxon>
        <taxon>Fungi</taxon>
        <taxon>Fungi incertae sedis</taxon>
        <taxon>Mucoromycota</taxon>
        <taxon>Mucoromycotina</taxon>
        <taxon>Mucoromycetes</taxon>
        <taxon>Mucorales</taxon>
        <taxon>Mucorineae</taxon>
        <taxon>Mucoraceae</taxon>
        <taxon>Apophysomyces</taxon>
    </lineage>
</organism>
<gene>
    <name evidence="1" type="ORF">EC973_007595</name>
</gene>
<comment type="caution">
    <text evidence="1">The sequence shown here is derived from an EMBL/GenBank/DDBJ whole genome shotgun (WGS) entry which is preliminary data.</text>
</comment>
<accession>A0A8H7EKU9</accession>
<evidence type="ECO:0000313" key="1">
    <source>
        <dbReference type="EMBL" id="KAF7720544.1"/>
    </source>
</evidence>
<reference evidence="1" key="1">
    <citation type="submission" date="2020-01" db="EMBL/GenBank/DDBJ databases">
        <title>Genome Sequencing of Three Apophysomyces-Like Fungal Strains Confirms a Novel Fungal Genus in the Mucoromycota with divergent Burkholderia-like Endosymbiotic Bacteria.</title>
        <authorList>
            <person name="Stajich J.E."/>
            <person name="Macias A.M."/>
            <person name="Carter-House D."/>
            <person name="Lovett B."/>
            <person name="Kasson L.R."/>
            <person name="Berry K."/>
            <person name="Grigoriev I."/>
            <person name="Chang Y."/>
            <person name="Spatafora J."/>
            <person name="Kasson M.T."/>
        </authorList>
    </citation>
    <scope>NUCLEOTIDE SEQUENCE</scope>
    <source>
        <strain evidence="1">NRRL A-21654</strain>
    </source>
</reference>